<dbReference type="SUPFAM" id="SSF56091">
    <property type="entry name" value="DNA ligase/mRNA capping enzyme, catalytic domain"/>
    <property type="match status" value="1"/>
</dbReference>
<dbReference type="InterPro" id="IPR012310">
    <property type="entry name" value="DNA_ligase_ATP-dep_cent"/>
</dbReference>
<evidence type="ECO:0000313" key="3">
    <source>
        <dbReference type="Proteomes" id="UP000248925"/>
    </source>
</evidence>
<name>A0A2W4CHB4_9HYPH</name>
<dbReference type="EMBL" id="PCDP01000050">
    <property type="protein sequence ID" value="PZM10468.1"/>
    <property type="molecule type" value="Genomic_DNA"/>
</dbReference>
<dbReference type="GO" id="GO:0005524">
    <property type="term" value="F:ATP binding"/>
    <property type="evidence" value="ECO:0007669"/>
    <property type="project" value="InterPro"/>
</dbReference>
<dbReference type="GO" id="GO:0003910">
    <property type="term" value="F:DNA ligase (ATP) activity"/>
    <property type="evidence" value="ECO:0007669"/>
    <property type="project" value="InterPro"/>
</dbReference>
<feature type="domain" description="ATP-dependent DNA ligase family profile" evidence="1">
    <location>
        <begin position="24"/>
        <end position="111"/>
    </location>
</feature>
<gene>
    <name evidence="2" type="ORF">CPY51_23175</name>
</gene>
<reference evidence="2 3" key="1">
    <citation type="journal article" date="2018" name="Sci. Rep.">
        <title>Rhizobium tumorigenes sp. nov., a novel plant tumorigenic bacterium isolated from cane gall tumors on thornless blackberry.</title>
        <authorList>
            <person name="Kuzmanovi N."/>
            <person name="Smalla K."/>
            <person name="Gronow S."/>
            <person name="PuBawska J."/>
        </authorList>
    </citation>
    <scope>NUCLEOTIDE SEQUENCE [LARGE SCALE GENOMIC DNA]</scope>
    <source>
        <strain evidence="2 3">CCBAU 85046</strain>
    </source>
</reference>
<organism evidence="2 3">
    <name type="scientific">Rhizobium tubonense</name>
    <dbReference type="NCBI Taxonomy" id="484088"/>
    <lineage>
        <taxon>Bacteria</taxon>
        <taxon>Pseudomonadati</taxon>
        <taxon>Pseudomonadota</taxon>
        <taxon>Alphaproteobacteria</taxon>
        <taxon>Hyphomicrobiales</taxon>
        <taxon>Rhizobiaceae</taxon>
        <taxon>Rhizobium/Agrobacterium group</taxon>
        <taxon>Rhizobium</taxon>
    </lineage>
</organism>
<dbReference type="GO" id="GO:0006281">
    <property type="term" value="P:DNA repair"/>
    <property type="evidence" value="ECO:0007669"/>
    <property type="project" value="InterPro"/>
</dbReference>
<dbReference type="Gene3D" id="3.30.470.30">
    <property type="entry name" value="DNA ligase/mRNA capping enzyme"/>
    <property type="match status" value="1"/>
</dbReference>
<comment type="caution">
    <text evidence="2">The sequence shown here is derived from an EMBL/GenBank/DDBJ whole genome shotgun (WGS) entry which is preliminary data.</text>
</comment>
<dbReference type="AlphaFoldDB" id="A0A2W4CHB4"/>
<protein>
    <recommendedName>
        <fullName evidence="1">ATP-dependent DNA ligase family profile domain-containing protein</fullName>
    </recommendedName>
</protein>
<dbReference type="Proteomes" id="UP000248925">
    <property type="component" value="Unassembled WGS sequence"/>
</dbReference>
<dbReference type="RefSeq" id="WP_420820730.1">
    <property type="nucleotide sequence ID" value="NZ_PCDP01000050.1"/>
</dbReference>
<dbReference type="Pfam" id="PF01068">
    <property type="entry name" value="DNA_ligase_A_M"/>
    <property type="match status" value="1"/>
</dbReference>
<evidence type="ECO:0000313" key="2">
    <source>
        <dbReference type="EMBL" id="PZM10468.1"/>
    </source>
</evidence>
<proteinExistence type="predicted"/>
<evidence type="ECO:0000259" key="1">
    <source>
        <dbReference type="Pfam" id="PF01068"/>
    </source>
</evidence>
<sequence length="218" mass="23602">MNITIAVTRIDRPNQDYFDRKAAKAFAVATAILDGEAIVLDDEARSDFSALLSLGGRGGKQPSNEAVFYVIDLLYFDGHGQPGMEQTERRHLLEDFLEEEAGIIRLSEHVEAGGGVLRVPASTASKASSPNTEAVRIQSYEGWPAIATLLTCLIAELGKMFRDARCSLCEEMPARGDDGVIGNDPFSPASMSLIFTLHHPTKMSVCAKSLPLNSSGMR</sequence>
<keyword evidence="3" id="KW-1185">Reference proteome</keyword>
<dbReference type="GO" id="GO:0006310">
    <property type="term" value="P:DNA recombination"/>
    <property type="evidence" value="ECO:0007669"/>
    <property type="project" value="InterPro"/>
</dbReference>
<accession>A0A2W4CHB4</accession>